<organism evidence="1">
    <name type="scientific">Pseudomonas aeruginosa</name>
    <dbReference type="NCBI Taxonomy" id="287"/>
    <lineage>
        <taxon>Bacteria</taxon>
        <taxon>Pseudomonadati</taxon>
        <taxon>Pseudomonadota</taxon>
        <taxon>Gammaproteobacteria</taxon>
        <taxon>Pseudomonadales</taxon>
        <taxon>Pseudomonadaceae</taxon>
        <taxon>Pseudomonas</taxon>
    </lineage>
</organism>
<dbReference type="EMBL" id="KT454971">
    <property type="protein sequence ID" value="ALI58743.1"/>
    <property type="molecule type" value="Genomic_DNA"/>
</dbReference>
<protein>
    <submittedName>
        <fullName evidence="1">Uncharacterized protein</fullName>
    </submittedName>
</protein>
<dbReference type="RefSeq" id="WP_019726262.1">
    <property type="nucleotide sequence ID" value="NZ_BSAU01000005.1"/>
</dbReference>
<reference evidence="1" key="1">
    <citation type="submission" date="2015-08" db="EMBL/GenBank/DDBJ databases">
        <title>Pseudomonas aeruginosa strain CCBH4851 chromosome region.</title>
        <authorList>
            <person name="Silveira M.C."/>
            <person name="Carvalho-Assef A.P.D."/>
            <person name="Albano R.M."/>
        </authorList>
    </citation>
    <scope>NUCLEOTIDE SEQUENCE</scope>
    <source>
        <strain evidence="1">CCBH4851</strain>
    </source>
</reference>
<gene>
    <name evidence="1" type="ORF">CCBH4851_00037</name>
</gene>
<accession>A0A0N9ZX55</accession>
<sequence>MKIIDGKFIFEVGDPVIDHADTKRRVGLIIVIEEDESGEKVLVVEAEGHPGQIWRILDKDATLP</sequence>
<name>A0A0N9ZX55_PSEAI</name>
<evidence type="ECO:0000313" key="1">
    <source>
        <dbReference type="EMBL" id="ALI58743.1"/>
    </source>
</evidence>
<proteinExistence type="predicted"/>
<dbReference type="AlphaFoldDB" id="A0A0N9ZX55"/>